<dbReference type="EMBL" id="MK301608">
    <property type="protein sequence ID" value="AZU99651.1"/>
    <property type="molecule type" value="Genomic_DNA"/>
</dbReference>
<accession>A0A3T0IIM3</accession>
<name>A0A3T0IIM3_9CAUD</name>
<evidence type="ECO:0000313" key="1">
    <source>
        <dbReference type="EMBL" id="AZU99651.1"/>
    </source>
</evidence>
<gene>
    <name evidence="1" type="ORF">SBP1_gp059</name>
</gene>
<reference evidence="1" key="1">
    <citation type="submission" date="2018-12" db="EMBL/GenBank/DDBJ databases">
        <title>Characterization of a N4-like bacteriophage infecting a coral-derived Vibrio strain.</title>
        <authorList>
            <person name="Huang S."/>
        </authorList>
    </citation>
    <scope>NUCLEOTIDE SEQUENCE [LARGE SCALE GENOMIC DNA]</scope>
</reference>
<proteinExistence type="predicted"/>
<dbReference type="Gene3D" id="3.30.1380.10">
    <property type="match status" value="1"/>
</dbReference>
<keyword evidence="2" id="KW-1185">Reference proteome</keyword>
<protein>
    <submittedName>
        <fullName evidence="1">M15 family peptidase</fullName>
    </submittedName>
</protein>
<organism evidence="1">
    <name type="scientific">Vibrio virus vB_VspP_SBP1</name>
    <dbReference type="NCBI Taxonomy" id="2500581"/>
    <lineage>
        <taxon>Viruses</taxon>
        <taxon>Duplodnaviria</taxon>
        <taxon>Heunggongvirae</taxon>
        <taxon>Uroviricota</taxon>
        <taxon>Caudoviricetes</taxon>
        <taxon>Schitoviridae</taxon>
        <taxon>Electravirus</taxon>
        <taxon>Electravirus Sbp1</taxon>
    </lineage>
</organism>
<evidence type="ECO:0000313" key="2">
    <source>
        <dbReference type="Proteomes" id="UP000290131"/>
    </source>
</evidence>
<dbReference type="InterPro" id="IPR009045">
    <property type="entry name" value="Zn_M74/Hedgehog-like"/>
</dbReference>
<dbReference type="CDD" id="cd14845">
    <property type="entry name" value="L-Ala-D-Glu_peptidase_like"/>
    <property type="match status" value="1"/>
</dbReference>
<sequence>MSNFKFSQKSLTRLADCDERLQRVAKRALTLTKYDFGIGETLRTVERQKQLVAEGKSWTMNSRHLPNAKGEAEALDITVWVGGKLTWNQKYFRKVVQAFITAAIIEGVEIEFGGLWESIQDWPHIQLRR</sequence>
<dbReference type="SUPFAM" id="SSF55166">
    <property type="entry name" value="Hedgehog/DD-peptidase"/>
    <property type="match status" value="1"/>
</dbReference>
<dbReference type="Proteomes" id="UP000290131">
    <property type="component" value="Segment"/>
</dbReference>